<reference evidence="1" key="1">
    <citation type="submission" date="2023-03" db="EMBL/GenBank/DDBJ databases">
        <title>Massive genome expansion in bonnet fungi (Mycena s.s.) driven by repeated elements and novel gene families across ecological guilds.</title>
        <authorList>
            <consortium name="Lawrence Berkeley National Laboratory"/>
            <person name="Harder C.B."/>
            <person name="Miyauchi S."/>
            <person name="Viragh M."/>
            <person name="Kuo A."/>
            <person name="Thoen E."/>
            <person name="Andreopoulos B."/>
            <person name="Lu D."/>
            <person name="Skrede I."/>
            <person name="Drula E."/>
            <person name="Henrissat B."/>
            <person name="Morin E."/>
            <person name="Kohler A."/>
            <person name="Barry K."/>
            <person name="LaButti K."/>
            <person name="Morin E."/>
            <person name="Salamov A."/>
            <person name="Lipzen A."/>
            <person name="Mereny Z."/>
            <person name="Hegedus B."/>
            <person name="Baldrian P."/>
            <person name="Stursova M."/>
            <person name="Weitz H."/>
            <person name="Taylor A."/>
            <person name="Grigoriev I.V."/>
            <person name="Nagy L.G."/>
            <person name="Martin F."/>
            <person name="Kauserud H."/>
        </authorList>
    </citation>
    <scope>NUCLEOTIDE SEQUENCE</scope>
    <source>
        <strain evidence="1">9144</strain>
    </source>
</reference>
<organism evidence="1 2">
    <name type="scientific">Mycena pura</name>
    <dbReference type="NCBI Taxonomy" id="153505"/>
    <lineage>
        <taxon>Eukaryota</taxon>
        <taxon>Fungi</taxon>
        <taxon>Dikarya</taxon>
        <taxon>Basidiomycota</taxon>
        <taxon>Agaricomycotina</taxon>
        <taxon>Agaricomycetes</taxon>
        <taxon>Agaricomycetidae</taxon>
        <taxon>Agaricales</taxon>
        <taxon>Marasmiineae</taxon>
        <taxon>Mycenaceae</taxon>
        <taxon>Mycena</taxon>
    </lineage>
</organism>
<keyword evidence="2" id="KW-1185">Reference proteome</keyword>
<accession>A0AAD6YEK3</accession>
<dbReference type="Proteomes" id="UP001219525">
    <property type="component" value="Unassembled WGS sequence"/>
</dbReference>
<protein>
    <recommendedName>
        <fullName evidence="3">SAM domain-containing protein</fullName>
    </recommendedName>
</protein>
<dbReference type="EMBL" id="JARJCW010000014">
    <property type="protein sequence ID" value="KAJ7217104.1"/>
    <property type="molecule type" value="Genomic_DNA"/>
</dbReference>
<evidence type="ECO:0000313" key="1">
    <source>
        <dbReference type="EMBL" id="KAJ7217104.1"/>
    </source>
</evidence>
<sequence length="449" mass="49449">MASINVSNTVTSPSEPFALSLPTNSYQLPTAYTRPLTMSDQHYNAQPAYYAPYRDGPHYPLVPQYPGQLQPQPLRLLGAHTAQYLLGMTNQMPPLTGREIAAAGMHHALNNGRFDPVQAAVSTPVGRKEYTTFQVVVPTPGPNGAAATDVTLTINRHGIIPADLFARIRANLEVHDNVPLGWRLSTEAKKDVHRLQTLDDMQLAIDTILKKLDAPQRRNEVQLKIMDTREKEKPSKPVKEAKTTEMAYREELTIVKDKLRCEKSGHTHCFIPTSGPRIGQHVGLAIADLTFWAREMKNNPNKVPRDCSVPPNALQLDNIVNNLANTPLGQVYRSEQPSGNAGVLGKRVREESPVDDDPIVVPIDELLAELNAKMPAAGFGAYKGALEKEQIQYCHQVLDLTQNELIELGIGPGTVKDLIRGAKKMLRVKKQQCKEDKENVPAAAGDEAA</sequence>
<name>A0AAD6YEK3_9AGAR</name>
<comment type="caution">
    <text evidence="1">The sequence shown here is derived from an EMBL/GenBank/DDBJ whole genome shotgun (WGS) entry which is preliminary data.</text>
</comment>
<evidence type="ECO:0000313" key="2">
    <source>
        <dbReference type="Proteomes" id="UP001219525"/>
    </source>
</evidence>
<evidence type="ECO:0008006" key="3">
    <source>
        <dbReference type="Google" id="ProtNLM"/>
    </source>
</evidence>
<dbReference type="AlphaFoldDB" id="A0AAD6YEK3"/>
<gene>
    <name evidence="1" type="ORF">GGX14DRAFT_696121</name>
</gene>
<proteinExistence type="predicted"/>